<evidence type="ECO:0000256" key="1">
    <source>
        <dbReference type="SAM" id="SignalP"/>
    </source>
</evidence>
<proteinExistence type="predicted"/>
<feature type="signal peptide" evidence="1">
    <location>
        <begin position="1"/>
        <end position="18"/>
    </location>
</feature>
<gene>
    <name evidence="2" type="ORF">GGR31_002078</name>
</gene>
<name>A0ABU1K728_9FLAO</name>
<evidence type="ECO:0000313" key="2">
    <source>
        <dbReference type="EMBL" id="MDR6301409.1"/>
    </source>
</evidence>
<protein>
    <submittedName>
        <fullName evidence="2">Uncharacterized protein</fullName>
    </submittedName>
</protein>
<dbReference type="Proteomes" id="UP001257659">
    <property type="component" value="Unassembled WGS sequence"/>
</dbReference>
<comment type="caution">
    <text evidence="2">The sequence shown here is derived from an EMBL/GenBank/DDBJ whole genome shotgun (WGS) entry which is preliminary data.</text>
</comment>
<feature type="chain" id="PRO_5046274043" evidence="1">
    <location>
        <begin position="19"/>
        <end position="176"/>
    </location>
</feature>
<organism evidence="2 3">
    <name type="scientific">Mesonia maritima</name>
    <dbReference type="NCBI Taxonomy" id="1793873"/>
    <lineage>
        <taxon>Bacteria</taxon>
        <taxon>Pseudomonadati</taxon>
        <taxon>Bacteroidota</taxon>
        <taxon>Flavobacteriia</taxon>
        <taxon>Flavobacteriales</taxon>
        <taxon>Flavobacteriaceae</taxon>
        <taxon>Mesonia</taxon>
    </lineage>
</organism>
<sequence length="176" mass="20791">MKKIVLLFLLISSTWVSAQEFPNYNFESLQRSIDRSFFMRSNPSLSPITFAPETGNFILPIVNIYATPETRELDMQAIAQARELQKKQGIVQMDFPQRQLNQIQSNTHVYFDQTNFNNRTNNDLNFYGRQTPDGGIKNEVYEDNRQPFINPFYRSYNSPYYYRRRSNSGSGFYFTR</sequence>
<keyword evidence="3" id="KW-1185">Reference proteome</keyword>
<reference evidence="2 3" key="1">
    <citation type="submission" date="2023-07" db="EMBL/GenBank/DDBJ databases">
        <title>Genomic Encyclopedia of Type Strains, Phase IV (KMG-IV): sequencing the most valuable type-strain genomes for metagenomic binning, comparative biology and taxonomic classification.</title>
        <authorList>
            <person name="Goeker M."/>
        </authorList>
    </citation>
    <scope>NUCLEOTIDE SEQUENCE [LARGE SCALE GENOMIC DNA]</scope>
    <source>
        <strain evidence="2 3">DSM 102814</strain>
    </source>
</reference>
<dbReference type="RefSeq" id="WP_309728795.1">
    <property type="nucleotide sequence ID" value="NZ_JAVDQA010000006.1"/>
</dbReference>
<accession>A0ABU1K728</accession>
<evidence type="ECO:0000313" key="3">
    <source>
        <dbReference type="Proteomes" id="UP001257659"/>
    </source>
</evidence>
<dbReference type="EMBL" id="JAVDQA010000006">
    <property type="protein sequence ID" value="MDR6301409.1"/>
    <property type="molecule type" value="Genomic_DNA"/>
</dbReference>
<keyword evidence="1" id="KW-0732">Signal</keyword>